<name>A0A7T3N1G5_9CAUD</name>
<keyword evidence="3" id="KW-1185">Reference proteome</keyword>
<dbReference type="KEGG" id="vg:77924000"/>
<dbReference type="RefSeq" id="YP_010648562.1">
    <property type="nucleotide sequence ID" value="NC_070760.1"/>
</dbReference>
<dbReference type="GeneID" id="77924000"/>
<protein>
    <submittedName>
        <fullName evidence="2">Uncharacterized protein</fullName>
    </submittedName>
</protein>
<dbReference type="Proteomes" id="UP000595472">
    <property type="component" value="Segment"/>
</dbReference>
<dbReference type="EMBL" id="MW055913">
    <property type="protein sequence ID" value="QPX62642.1"/>
    <property type="molecule type" value="Genomic_DNA"/>
</dbReference>
<feature type="region of interest" description="Disordered" evidence="1">
    <location>
        <begin position="25"/>
        <end position="47"/>
    </location>
</feature>
<proteinExistence type="predicted"/>
<accession>A0A7T3N1G5</accession>
<reference evidence="2 3" key="1">
    <citation type="submission" date="2020-10" db="EMBL/GenBank/DDBJ databases">
        <authorList>
            <person name="Abad L.A."/>
            <person name="Alter J."/>
            <person name="Becerra C.Y."/>
            <person name="Boehle J."/>
            <person name="Bustos B."/>
            <person name="Connatser B.I."/>
            <person name="Cutright B."/>
            <person name="Gavin J."/>
            <person name="Gomez A.P."/>
            <person name="Grabar K."/>
            <person name="Hur E.Y."/>
            <person name="Ioh M.T."/>
            <person name="Joya-Campos L."/>
            <person name="Lauhon H.N."/>
            <person name="Lee S."/>
            <person name="Maranan R.T."/>
            <person name="Park Y.G."/>
            <person name="Priest M."/>
            <person name="Samuels S.O."/>
            <person name="Sarameh Y.J."/>
            <person name="Schreiber J.M."/>
            <person name="Shepard L."/>
            <person name="Sheth K.J."/>
            <person name="Silva C.A."/>
            <person name="Smyers G.M."/>
            <person name="Tam S."/>
            <person name="Tamura C.M."/>
            <person name="Wucher D.E."/>
            <person name="Donachie S.P."/>
            <person name="Reed F.A."/>
            <person name="Palecanda S."/>
            <person name="Chong R.A."/>
            <person name="Porter M.L."/>
            <person name="Garlena R.A."/>
            <person name="Russell D.A."/>
            <person name="Jacobs-Sera D."/>
            <person name="Hatfull G.F."/>
        </authorList>
    </citation>
    <scope>NUCLEOTIDE SEQUENCE [LARGE SCALE GENOMIC DNA]</scope>
</reference>
<gene>
    <name evidence="2" type="primary">71</name>
    <name evidence="2" type="ORF">SEA_WOLLYPOG_71</name>
</gene>
<sequence>MAQCRAIAWTGNPQELVIRCQLEEGHKGSHASPLDKKVQGARNDNQD</sequence>
<evidence type="ECO:0000313" key="3">
    <source>
        <dbReference type="Proteomes" id="UP000595472"/>
    </source>
</evidence>
<organism evidence="2 3">
    <name type="scientific">Arthrobacter phage Wollypog</name>
    <dbReference type="NCBI Taxonomy" id="2790985"/>
    <lineage>
        <taxon>Viruses</taxon>
        <taxon>Duplodnaviria</taxon>
        <taxon>Heunggongvirae</taxon>
        <taxon>Uroviricota</taxon>
        <taxon>Caudoviricetes</taxon>
        <taxon>Wollypogvirus</taxon>
        <taxon>Wollypogvirus wollypog</taxon>
    </lineage>
</organism>
<evidence type="ECO:0000256" key="1">
    <source>
        <dbReference type="SAM" id="MobiDB-lite"/>
    </source>
</evidence>
<evidence type="ECO:0000313" key="2">
    <source>
        <dbReference type="EMBL" id="QPX62642.1"/>
    </source>
</evidence>